<dbReference type="Pfam" id="PF00665">
    <property type="entry name" value="rve"/>
    <property type="match status" value="1"/>
</dbReference>
<reference evidence="3" key="1">
    <citation type="journal article" date="2019" name="Int. J. Syst. Evol. Microbiol.">
        <title>The Global Catalogue of Microorganisms (GCM) 10K type strain sequencing project: providing services to taxonomists for standard genome sequencing and annotation.</title>
        <authorList>
            <consortium name="The Broad Institute Genomics Platform"/>
            <consortium name="The Broad Institute Genome Sequencing Center for Infectious Disease"/>
            <person name="Wu L."/>
            <person name="Ma J."/>
        </authorList>
    </citation>
    <scope>NUCLEOTIDE SEQUENCE [LARGE SCALE GENOMIC DNA]</scope>
    <source>
        <strain evidence="3">CGMCC 1.3685</strain>
    </source>
</reference>
<name>A0ABQ2D7I1_9MICC</name>
<dbReference type="SUPFAM" id="SSF46689">
    <property type="entry name" value="Homeodomain-like"/>
    <property type="match status" value="1"/>
</dbReference>
<comment type="caution">
    <text evidence="2">The sequence shown here is derived from an EMBL/GenBank/DDBJ whole genome shotgun (WGS) entry which is preliminary data.</text>
</comment>
<protein>
    <recommendedName>
        <fullName evidence="1">Integrase catalytic domain-containing protein</fullName>
    </recommendedName>
</protein>
<dbReference type="PROSITE" id="PS50994">
    <property type="entry name" value="INTEGRASE"/>
    <property type="match status" value="1"/>
</dbReference>
<dbReference type="Proteomes" id="UP000606115">
    <property type="component" value="Unassembled WGS sequence"/>
</dbReference>
<dbReference type="InterPro" id="IPR036397">
    <property type="entry name" value="RNaseH_sf"/>
</dbReference>
<dbReference type="InterPro" id="IPR012337">
    <property type="entry name" value="RNaseH-like_sf"/>
</dbReference>
<evidence type="ECO:0000313" key="2">
    <source>
        <dbReference type="EMBL" id="GGJ48914.1"/>
    </source>
</evidence>
<evidence type="ECO:0000259" key="1">
    <source>
        <dbReference type="PROSITE" id="PS50994"/>
    </source>
</evidence>
<accession>A0ABQ2D7I1</accession>
<dbReference type="SUPFAM" id="SSF53098">
    <property type="entry name" value="Ribonuclease H-like"/>
    <property type="match status" value="1"/>
</dbReference>
<feature type="domain" description="Integrase catalytic" evidence="1">
    <location>
        <begin position="148"/>
        <end position="262"/>
    </location>
</feature>
<dbReference type="Gene3D" id="3.30.420.10">
    <property type="entry name" value="Ribonuclease H-like superfamily/Ribonuclease H"/>
    <property type="match status" value="1"/>
</dbReference>
<dbReference type="InterPro" id="IPR001584">
    <property type="entry name" value="Integrase_cat-core"/>
</dbReference>
<keyword evidence="3" id="KW-1185">Reference proteome</keyword>
<evidence type="ECO:0000313" key="3">
    <source>
        <dbReference type="Proteomes" id="UP000606115"/>
    </source>
</evidence>
<dbReference type="EMBL" id="BMKX01000001">
    <property type="protein sequence ID" value="GGJ48914.1"/>
    <property type="molecule type" value="Genomic_DNA"/>
</dbReference>
<organism evidence="2 3">
    <name type="scientific">Glutamicibacter ardleyensis</name>
    <dbReference type="NCBI Taxonomy" id="225894"/>
    <lineage>
        <taxon>Bacteria</taxon>
        <taxon>Bacillati</taxon>
        <taxon>Actinomycetota</taxon>
        <taxon>Actinomycetes</taxon>
        <taxon>Micrococcales</taxon>
        <taxon>Micrococcaceae</taxon>
        <taxon>Glutamicibacter</taxon>
    </lineage>
</organism>
<gene>
    <name evidence="2" type="ORF">GCM10007173_04350</name>
</gene>
<dbReference type="InterPro" id="IPR009057">
    <property type="entry name" value="Homeodomain-like_sf"/>
</dbReference>
<sequence length="262" mass="29438">MKAGTSYSGLIKATARWEILRQHVEDGVPLTVLAEEHHIGLRTLQRWHQSFKLQGKPGLEPVAQGKRGRRMPSDFVKLVEGLALAKLPRTTAAIHQQANKVALHQGWAPVSYSTIRSIVGEIDPGMMTLAQQGAAVYRDKYELVWRRRAERPNAVWQADHTELDILVFDTGHRPVRPWLTTIMDDYSRALCGYMIFTGAPSSLNTALALREAIWPKKTADWPMCGIPDVLYVDHGTDFTSHHMAQAARDLHFEITFSAVARP</sequence>
<proteinExistence type="predicted"/>